<keyword evidence="3" id="KW-1185">Reference proteome</keyword>
<proteinExistence type="predicted"/>
<dbReference type="EMBL" id="BAAAZY010000013">
    <property type="protein sequence ID" value="GAA4072608.1"/>
    <property type="molecule type" value="Genomic_DNA"/>
</dbReference>
<feature type="region of interest" description="Disordered" evidence="1">
    <location>
        <begin position="1"/>
        <end position="73"/>
    </location>
</feature>
<accession>A0ABP7VR02</accession>
<sequence>MVNRPAKNNKPDTANRGSFCPGTGDRKSIQAKNSHLRGAHWARGSRPQRTNGSDAVKRSKPAWKAVPCGSVAL</sequence>
<reference evidence="3" key="1">
    <citation type="journal article" date="2019" name="Int. J. Syst. Evol. Microbiol.">
        <title>The Global Catalogue of Microorganisms (GCM) 10K type strain sequencing project: providing services to taxonomists for standard genome sequencing and annotation.</title>
        <authorList>
            <consortium name="The Broad Institute Genomics Platform"/>
            <consortium name="The Broad Institute Genome Sequencing Center for Infectious Disease"/>
            <person name="Wu L."/>
            <person name="Ma J."/>
        </authorList>
    </citation>
    <scope>NUCLEOTIDE SEQUENCE [LARGE SCALE GENOMIC DNA]</scope>
    <source>
        <strain evidence="3">JCM 16925</strain>
    </source>
</reference>
<dbReference type="Proteomes" id="UP001499984">
    <property type="component" value="Unassembled WGS sequence"/>
</dbReference>
<name>A0ABP7VR02_9ACTN</name>
<comment type="caution">
    <text evidence="2">The sequence shown here is derived from an EMBL/GenBank/DDBJ whole genome shotgun (WGS) entry which is preliminary data.</text>
</comment>
<evidence type="ECO:0000313" key="2">
    <source>
        <dbReference type="EMBL" id="GAA4072608.1"/>
    </source>
</evidence>
<evidence type="ECO:0000256" key="1">
    <source>
        <dbReference type="SAM" id="MobiDB-lite"/>
    </source>
</evidence>
<evidence type="ECO:0000313" key="3">
    <source>
        <dbReference type="Proteomes" id="UP001499984"/>
    </source>
</evidence>
<protein>
    <submittedName>
        <fullName evidence="2">Uncharacterized protein</fullName>
    </submittedName>
</protein>
<gene>
    <name evidence="2" type="ORF">GCM10022233_57270</name>
</gene>
<organism evidence="2 3">
    <name type="scientific">Streptomyces shaanxiensis</name>
    <dbReference type="NCBI Taxonomy" id="653357"/>
    <lineage>
        <taxon>Bacteria</taxon>
        <taxon>Bacillati</taxon>
        <taxon>Actinomycetota</taxon>
        <taxon>Actinomycetes</taxon>
        <taxon>Kitasatosporales</taxon>
        <taxon>Streptomycetaceae</taxon>
        <taxon>Streptomyces</taxon>
    </lineage>
</organism>